<gene>
    <name evidence="3" type="ORF">LEM8419_00501</name>
</gene>
<evidence type="ECO:0000313" key="3">
    <source>
        <dbReference type="EMBL" id="CAH0999204.1"/>
    </source>
</evidence>
<reference evidence="3" key="1">
    <citation type="submission" date="2021-12" db="EMBL/GenBank/DDBJ databases">
        <authorList>
            <person name="Rodrigo-Torres L."/>
            <person name="Arahal R. D."/>
            <person name="Lucena T."/>
        </authorList>
    </citation>
    <scope>NUCLEOTIDE SEQUENCE</scope>
    <source>
        <strain evidence="3">CECT 8419</strain>
    </source>
</reference>
<dbReference type="RefSeq" id="WP_238749399.1">
    <property type="nucleotide sequence ID" value="NZ_CAKLPZ010000001.1"/>
</dbReference>
<feature type="chain" id="PRO_5046887828" description="DUF3347 domain-containing protein" evidence="1">
    <location>
        <begin position="23"/>
        <end position="168"/>
    </location>
</feature>
<dbReference type="EMBL" id="CAKLPZ010000001">
    <property type="protein sequence ID" value="CAH0999204.1"/>
    <property type="molecule type" value="Genomic_DNA"/>
</dbReference>
<evidence type="ECO:0000256" key="1">
    <source>
        <dbReference type="SAM" id="SignalP"/>
    </source>
</evidence>
<dbReference type="PROSITE" id="PS51257">
    <property type="entry name" value="PROKAR_LIPOPROTEIN"/>
    <property type="match status" value="1"/>
</dbReference>
<name>A0ABM9AWU3_9BACT</name>
<dbReference type="Proteomes" id="UP000837803">
    <property type="component" value="Unassembled WGS sequence"/>
</dbReference>
<proteinExistence type="predicted"/>
<evidence type="ECO:0000259" key="2">
    <source>
        <dbReference type="Pfam" id="PF11827"/>
    </source>
</evidence>
<comment type="caution">
    <text evidence="3">The sequence shown here is derived from an EMBL/GenBank/DDBJ whole genome shotgun (WGS) entry which is preliminary data.</text>
</comment>
<dbReference type="Pfam" id="PF11827">
    <property type="entry name" value="DUF3347"/>
    <property type="match status" value="1"/>
</dbReference>
<keyword evidence="1" id="KW-0732">Signal</keyword>
<dbReference type="InterPro" id="IPR021782">
    <property type="entry name" value="DUF3347"/>
</dbReference>
<feature type="domain" description="DUF3347" evidence="2">
    <location>
        <begin position="47"/>
        <end position="117"/>
    </location>
</feature>
<accession>A0ABM9AWU3</accession>
<organism evidence="3 4">
    <name type="scientific">Neolewinella maritima</name>
    <dbReference type="NCBI Taxonomy" id="1383882"/>
    <lineage>
        <taxon>Bacteria</taxon>
        <taxon>Pseudomonadati</taxon>
        <taxon>Bacteroidota</taxon>
        <taxon>Saprospiria</taxon>
        <taxon>Saprospirales</taxon>
        <taxon>Lewinellaceae</taxon>
        <taxon>Neolewinella</taxon>
    </lineage>
</organism>
<protein>
    <recommendedName>
        <fullName evidence="2">DUF3347 domain-containing protein</fullName>
    </recommendedName>
</protein>
<evidence type="ECO:0000313" key="4">
    <source>
        <dbReference type="Proteomes" id="UP000837803"/>
    </source>
</evidence>
<keyword evidence="4" id="KW-1185">Reference proteome</keyword>
<sequence>MMHRYILLLFSLLLLACGNSTAQVEHQPVMASANSDAEFADAMIDKVFQNYLHLRSALVNADTESAVTAARAISEALTDEWRGAKTAAFVISLTRDITAQRAAFADLSEEIAPLIEHGLKTGTIYKMHCPMAFDGAGADWFSEVAEVRNPFYGDKMLTCGKVTDTISK</sequence>
<feature type="signal peptide" evidence="1">
    <location>
        <begin position="1"/>
        <end position="22"/>
    </location>
</feature>